<protein>
    <recommendedName>
        <fullName evidence="2">VTT domain-containing protein</fullName>
    </recommendedName>
</protein>
<name>A0A1E3W965_9HYPH</name>
<evidence type="ECO:0000256" key="1">
    <source>
        <dbReference type="SAM" id="Phobius"/>
    </source>
</evidence>
<organism evidence="3 4">
    <name type="scientific">Methyloceanibacter superfactus</name>
    <dbReference type="NCBI Taxonomy" id="1774969"/>
    <lineage>
        <taxon>Bacteria</taxon>
        <taxon>Pseudomonadati</taxon>
        <taxon>Pseudomonadota</taxon>
        <taxon>Alphaproteobacteria</taxon>
        <taxon>Hyphomicrobiales</taxon>
        <taxon>Hyphomicrobiaceae</taxon>
        <taxon>Methyloceanibacter</taxon>
    </lineage>
</organism>
<sequence>MRLVPIFPFWLVNLAPGLLGVGFATYVVTTFLGIIPGTFAFALAGNGLDSVIEAQQSAHQSCLAKMGEGAQESCPSGLDPSALLTPELIAGLVALGLVSLIPVGLKWFRRRAA</sequence>
<dbReference type="AlphaFoldDB" id="A0A1E3W965"/>
<reference evidence="3 4" key="1">
    <citation type="journal article" date="2016" name="Environ. Microbiol.">
        <title>New Methyloceanibacter diversity from North Sea sediments includes methanotroph containing solely the soluble methane monooxygenase.</title>
        <authorList>
            <person name="Vekeman B."/>
            <person name="Kerckhof F.M."/>
            <person name="Cremers G."/>
            <person name="de Vos P."/>
            <person name="Vandamme P."/>
            <person name="Boon N."/>
            <person name="Op den Camp H.J."/>
            <person name="Heylen K."/>
        </authorList>
    </citation>
    <scope>NUCLEOTIDE SEQUENCE [LARGE SCALE GENOMIC DNA]</scope>
    <source>
        <strain evidence="3 4">R-67175</strain>
    </source>
</reference>
<dbReference type="Proteomes" id="UP000094472">
    <property type="component" value="Unassembled WGS sequence"/>
</dbReference>
<dbReference type="InterPro" id="IPR032816">
    <property type="entry name" value="VTT_dom"/>
</dbReference>
<dbReference type="STRING" id="1774969.AUC69_04950"/>
<feature type="transmembrane region" description="Helical" evidence="1">
    <location>
        <begin position="7"/>
        <end position="35"/>
    </location>
</feature>
<evidence type="ECO:0000259" key="2">
    <source>
        <dbReference type="Pfam" id="PF09335"/>
    </source>
</evidence>
<proteinExistence type="predicted"/>
<accession>A0A1E3W965</accession>
<feature type="domain" description="VTT" evidence="2">
    <location>
        <begin position="1"/>
        <end position="46"/>
    </location>
</feature>
<evidence type="ECO:0000313" key="3">
    <source>
        <dbReference type="EMBL" id="ODS01627.1"/>
    </source>
</evidence>
<keyword evidence="4" id="KW-1185">Reference proteome</keyword>
<keyword evidence="1" id="KW-0812">Transmembrane</keyword>
<keyword evidence="1" id="KW-0472">Membrane</keyword>
<dbReference type="Pfam" id="PF09335">
    <property type="entry name" value="VTT_dom"/>
    <property type="match status" value="1"/>
</dbReference>
<evidence type="ECO:0000313" key="4">
    <source>
        <dbReference type="Proteomes" id="UP000094472"/>
    </source>
</evidence>
<comment type="caution">
    <text evidence="3">The sequence shown here is derived from an EMBL/GenBank/DDBJ whole genome shotgun (WGS) entry which is preliminary data.</text>
</comment>
<dbReference type="EMBL" id="LPWF01000004">
    <property type="protein sequence ID" value="ODS01627.1"/>
    <property type="molecule type" value="Genomic_DNA"/>
</dbReference>
<keyword evidence="1" id="KW-1133">Transmembrane helix</keyword>
<feature type="transmembrane region" description="Helical" evidence="1">
    <location>
        <begin position="88"/>
        <end position="108"/>
    </location>
</feature>
<gene>
    <name evidence="3" type="ORF">AUC69_04950</name>
</gene>